<evidence type="ECO:0000313" key="10">
    <source>
        <dbReference type="Proteomes" id="UP001408789"/>
    </source>
</evidence>
<feature type="domain" description="K-box" evidence="8">
    <location>
        <begin position="88"/>
        <end position="181"/>
    </location>
</feature>
<feature type="coiled-coil region" evidence="6">
    <location>
        <begin position="151"/>
        <end position="181"/>
    </location>
</feature>
<evidence type="ECO:0000256" key="3">
    <source>
        <dbReference type="ARBA" id="ARBA00023125"/>
    </source>
</evidence>
<protein>
    <submittedName>
        <fullName evidence="9">Uncharacterized protein</fullName>
    </submittedName>
</protein>
<keyword evidence="6" id="KW-0175">Coiled coil</keyword>
<dbReference type="Proteomes" id="UP001408789">
    <property type="component" value="Unassembled WGS sequence"/>
</dbReference>
<dbReference type="GO" id="GO:0046983">
    <property type="term" value="F:protein dimerization activity"/>
    <property type="evidence" value="ECO:0007669"/>
    <property type="project" value="InterPro"/>
</dbReference>
<evidence type="ECO:0000259" key="8">
    <source>
        <dbReference type="PROSITE" id="PS51297"/>
    </source>
</evidence>
<keyword evidence="5" id="KW-0539">Nucleus</keyword>
<dbReference type="SUPFAM" id="SSF55455">
    <property type="entry name" value="SRF-like"/>
    <property type="match status" value="1"/>
</dbReference>
<keyword evidence="2" id="KW-0805">Transcription regulation</keyword>
<dbReference type="PANTHER" id="PTHR48019">
    <property type="entry name" value="SERUM RESPONSE FACTOR HOMOLOG"/>
    <property type="match status" value="1"/>
</dbReference>
<evidence type="ECO:0000256" key="5">
    <source>
        <dbReference type="ARBA" id="ARBA00023242"/>
    </source>
</evidence>
<organism evidence="9 10">
    <name type="scientific">Deinandra increscens subsp. villosa</name>
    <dbReference type="NCBI Taxonomy" id="3103831"/>
    <lineage>
        <taxon>Eukaryota</taxon>
        <taxon>Viridiplantae</taxon>
        <taxon>Streptophyta</taxon>
        <taxon>Embryophyta</taxon>
        <taxon>Tracheophyta</taxon>
        <taxon>Spermatophyta</taxon>
        <taxon>Magnoliopsida</taxon>
        <taxon>eudicotyledons</taxon>
        <taxon>Gunneridae</taxon>
        <taxon>Pentapetalae</taxon>
        <taxon>asterids</taxon>
        <taxon>campanulids</taxon>
        <taxon>Asterales</taxon>
        <taxon>Asteraceae</taxon>
        <taxon>Asteroideae</taxon>
        <taxon>Heliantheae alliance</taxon>
        <taxon>Madieae</taxon>
        <taxon>Madiinae</taxon>
        <taxon>Deinandra</taxon>
    </lineage>
</organism>
<dbReference type="InterPro" id="IPR036879">
    <property type="entry name" value="TF_MADSbox_sf"/>
</dbReference>
<dbReference type="FunFam" id="3.40.1810.10:FF:000007">
    <property type="entry name" value="Transcription factor, MADS-box"/>
    <property type="match status" value="1"/>
</dbReference>
<dbReference type="SMART" id="SM00432">
    <property type="entry name" value="MADS"/>
    <property type="match status" value="1"/>
</dbReference>
<gene>
    <name evidence="9" type="ORF">SSX86_031305</name>
</gene>
<dbReference type="Gene3D" id="3.40.1810.10">
    <property type="entry name" value="Transcription factor, MADS-box"/>
    <property type="match status" value="1"/>
</dbReference>
<dbReference type="GO" id="GO:0045944">
    <property type="term" value="P:positive regulation of transcription by RNA polymerase II"/>
    <property type="evidence" value="ECO:0007669"/>
    <property type="project" value="InterPro"/>
</dbReference>
<reference evidence="9 10" key="1">
    <citation type="submission" date="2024-04" db="EMBL/GenBank/DDBJ databases">
        <title>The reference genome of an endangered Asteraceae, Deinandra increscens subsp. villosa, native to the Central Coast of California.</title>
        <authorList>
            <person name="Guilliams M."/>
            <person name="Hasenstab-Lehman K."/>
            <person name="Meyer R."/>
            <person name="Mcevoy S."/>
        </authorList>
    </citation>
    <scope>NUCLEOTIDE SEQUENCE [LARGE SCALE GENOMIC DNA]</scope>
    <source>
        <tissue evidence="9">Leaf</tissue>
    </source>
</reference>
<proteinExistence type="predicted"/>
<dbReference type="Pfam" id="PF01486">
    <property type="entry name" value="K-box"/>
    <property type="match status" value="1"/>
</dbReference>
<comment type="subcellular location">
    <subcellularLocation>
        <location evidence="1">Nucleus</location>
    </subcellularLocation>
</comment>
<dbReference type="Pfam" id="PF00319">
    <property type="entry name" value="SRF-TF"/>
    <property type="match status" value="1"/>
</dbReference>
<dbReference type="PRINTS" id="PR00404">
    <property type="entry name" value="MADSDOMAIN"/>
</dbReference>
<evidence type="ECO:0000256" key="1">
    <source>
        <dbReference type="ARBA" id="ARBA00004123"/>
    </source>
</evidence>
<dbReference type="EMBL" id="JBCNJP010005125">
    <property type="protein sequence ID" value="KAK9049726.1"/>
    <property type="molecule type" value="Genomic_DNA"/>
</dbReference>
<dbReference type="InterPro" id="IPR050142">
    <property type="entry name" value="MADS-box/MEF2_TF"/>
</dbReference>
<evidence type="ECO:0000256" key="2">
    <source>
        <dbReference type="ARBA" id="ARBA00023015"/>
    </source>
</evidence>
<dbReference type="CDD" id="cd00265">
    <property type="entry name" value="MADS_MEF2_like"/>
    <property type="match status" value="1"/>
</dbReference>
<dbReference type="InterPro" id="IPR033896">
    <property type="entry name" value="MEF2-like_N"/>
</dbReference>
<dbReference type="GO" id="GO:0000977">
    <property type="term" value="F:RNA polymerase II transcription regulatory region sequence-specific DNA binding"/>
    <property type="evidence" value="ECO:0007669"/>
    <property type="project" value="InterPro"/>
</dbReference>
<dbReference type="AlphaFoldDB" id="A0AAP0GHT3"/>
<evidence type="ECO:0000256" key="6">
    <source>
        <dbReference type="SAM" id="Coils"/>
    </source>
</evidence>
<dbReference type="InterPro" id="IPR002487">
    <property type="entry name" value="TF_Kbox"/>
</dbReference>
<comment type="caution">
    <text evidence="9">The sequence shown here is derived from an EMBL/GenBank/DDBJ whole genome shotgun (WGS) entry which is preliminary data.</text>
</comment>
<feature type="domain" description="MADS-box" evidence="7">
    <location>
        <begin position="2"/>
        <end position="62"/>
    </location>
</feature>
<keyword evidence="3" id="KW-0238">DNA-binding</keyword>
<dbReference type="PROSITE" id="PS51297">
    <property type="entry name" value="K_BOX"/>
    <property type="match status" value="1"/>
</dbReference>
<dbReference type="InterPro" id="IPR002100">
    <property type="entry name" value="TF_MADSbox"/>
</dbReference>
<evidence type="ECO:0000313" key="9">
    <source>
        <dbReference type="EMBL" id="KAK9049726.1"/>
    </source>
</evidence>
<sequence length="238" mass="26874">MMVSKKPKIKKIDNASARRVTFSKRRRGLFKKAEELSVLCDVDVAVILFSSNDKLFTYSNSSMEEVLERRSLHSRNIEKLNQPSLELQLVEDTNYANLSKEVAEMTLQLRQMRGEELQGLSIEELHQLEKSLEGGLSRVVAKKGDVIMNEIYHLQEKEVKLMEENDNLKEELLKMSSARKRIICDFASGDDGELSESTDICDSGGTPQDYESSGTSLKLGSLNPIIYFGYLTRGGEVL</sequence>
<dbReference type="PROSITE" id="PS50066">
    <property type="entry name" value="MADS_BOX_2"/>
    <property type="match status" value="1"/>
</dbReference>
<name>A0AAP0GHT3_9ASTR</name>
<keyword evidence="4" id="KW-0804">Transcription</keyword>
<dbReference type="GO" id="GO:0005634">
    <property type="term" value="C:nucleus"/>
    <property type="evidence" value="ECO:0007669"/>
    <property type="project" value="UniProtKB-SubCell"/>
</dbReference>
<evidence type="ECO:0000259" key="7">
    <source>
        <dbReference type="PROSITE" id="PS50066"/>
    </source>
</evidence>
<dbReference type="GO" id="GO:0003700">
    <property type="term" value="F:DNA-binding transcription factor activity"/>
    <property type="evidence" value="ECO:0007669"/>
    <property type="project" value="InterPro"/>
</dbReference>
<accession>A0AAP0GHT3</accession>
<keyword evidence="10" id="KW-1185">Reference proteome</keyword>
<dbReference type="PROSITE" id="PS00350">
    <property type="entry name" value="MADS_BOX_1"/>
    <property type="match status" value="1"/>
</dbReference>
<evidence type="ECO:0000256" key="4">
    <source>
        <dbReference type="ARBA" id="ARBA00023163"/>
    </source>
</evidence>